<gene>
    <name evidence="2" type="ORF">D3C57_128225</name>
</gene>
<comment type="similarity">
    <text evidence="1">Belongs to the WXG100 family.</text>
</comment>
<dbReference type="InterPro" id="IPR036689">
    <property type="entry name" value="ESAT-6-like_sf"/>
</dbReference>
<name>A0A0A0N622_STRRN</name>
<dbReference type="Gene3D" id="1.10.287.1060">
    <property type="entry name" value="ESAT-6-like"/>
    <property type="match status" value="1"/>
</dbReference>
<protein>
    <recommendedName>
        <fullName evidence="1">ESAT-6-like protein</fullName>
    </recommendedName>
</protein>
<dbReference type="EMBL" id="QYCY01000001">
    <property type="protein sequence ID" value="RLV82348.1"/>
    <property type="molecule type" value="Genomic_DNA"/>
</dbReference>
<dbReference type="KEGG" id="src:M271_15375"/>
<dbReference type="InterPro" id="IPR010310">
    <property type="entry name" value="T7SS_ESAT-6-like"/>
</dbReference>
<accession>A0A0A0N622</accession>
<dbReference type="Proteomes" id="UP000281594">
    <property type="component" value="Unassembled WGS sequence"/>
</dbReference>
<dbReference type="AlphaFoldDB" id="A0A0A0N622"/>
<comment type="caution">
    <text evidence="2">The sequence shown here is derived from an EMBL/GenBank/DDBJ whole genome shotgun (WGS) entry which is preliminary data.</text>
</comment>
<dbReference type="NCBIfam" id="TIGR03930">
    <property type="entry name" value="WXG100_ESAT6"/>
    <property type="match status" value="1"/>
</dbReference>
<evidence type="ECO:0000313" key="2">
    <source>
        <dbReference type="EMBL" id="RLV82348.1"/>
    </source>
</evidence>
<reference evidence="2 3" key="1">
    <citation type="journal article" date="2018" name="J. Biol. Chem.">
        <title>Discovery of the actinoplanic acid pathway in Streptomyces rapamycinicus reveals a genetically conserved synergism with rapamycin.</title>
        <authorList>
            <person name="Mrak P."/>
            <person name="Krastel P."/>
            <person name="Pivk Lukancic P."/>
            <person name="Tao J."/>
            <person name="Pistorius D."/>
            <person name="Moore C.M."/>
        </authorList>
    </citation>
    <scope>NUCLEOTIDE SEQUENCE [LARGE SCALE GENOMIC DNA]</scope>
    <source>
        <strain evidence="2 3">NRRL 5491</strain>
    </source>
</reference>
<proteinExistence type="inferred from homology"/>
<dbReference type="HOGENOM" id="CLU_151185_3_1_11"/>
<sequence length="93" mass="10747">MEITYEGVVEASNMVRNEANTLKTDLDTIMRQVKGVSESWSGEAQRAFNERQHEWNQRVDHLHSTLLTISKKLLEATEGYRANDHRQGQRFAS</sequence>
<evidence type="ECO:0000313" key="3">
    <source>
        <dbReference type="Proteomes" id="UP000281594"/>
    </source>
</evidence>
<dbReference type="STRING" id="1343740.M271_15375"/>
<dbReference type="Pfam" id="PF06013">
    <property type="entry name" value="WXG100"/>
    <property type="match status" value="1"/>
</dbReference>
<evidence type="ECO:0000256" key="1">
    <source>
        <dbReference type="RuleBase" id="RU362001"/>
    </source>
</evidence>
<organism evidence="2 3">
    <name type="scientific">Streptomyces rapamycinicus (strain ATCC 29253 / DSM 41530 / NRRL 5491 / AYB-994)</name>
    <name type="common">Streptomyces hygroscopicus (strain ATCC 29253)</name>
    <dbReference type="NCBI Taxonomy" id="1343740"/>
    <lineage>
        <taxon>Bacteria</taxon>
        <taxon>Bacillati</taxon>
        <taxon>Actinomycetota</taxon>
        <taxon>Actinomycetes</taxon>
        <taxon>Kitasatosporales</taxon>
        <taxon>Streptomycetaceae</taxon>
        <taxon>Streptomyces</taxon>
        <taxon>Streptomyces violaceusniger group</taxon>
    </lineage>
</organism>
<dbReference type="RefSeq" id="WP_020868075.1">
    <property type="nucleotide sequence ID" value="NC_022785.1"/>
</dbReference>
<dbReference type="SUPFAM" id="SSF140453">
    <property type="entry name" value="EsxAB dimer-like"/>
    <property type="match status" value="1"/>
</dbReference>